<dbReference type="PANTHER" id="PTHR11575">
    <property type="entry name" value="5'-NUCLEOTIDASE-RELATED"/>
    <property type="match status" value="1"/>
</dbReference>
<dbReference type="PROSITE" id="PS51272">
    <property type="entry name" value="SLH"/>
    <property type="match status" value="3"/>
</dbReference>
<dbReference type="PROSITE" id="PS00786">
    <property type="entry name" value="5_NUCLEOTIDASE_2"/>
    <property type="match status" value="1"/>
</dbReference>
<feature type="domain" description="SLH" evidence="12">
    <location>
        <begin position="744"/>
        <end position="791"/>
    </location>
</feature>
<protein>
    <submittedName>
        <fullName evidence="13">Bifunctional 2',3'-cyclic-nucleotide 2'-phosphodiesterase/3'-nucleotidase</fullName>
    </submittedName>
</protein>
<gene>
    <name evidence="13" type="ORF">FZD51_16300</name>
</gene>
<dbReference type="InterPro" id="IPR006146">
    <property type="entry name" value="5'-Nucleotdase_CS"/>
</dbReference>
<dbReference type="AlphaFoldDB" id="A0A5D4R8R6"/>
<accession>A0A5D4R8R6</accession>
<dbReference type="RefSeq" id="WP_148975721.1">
    <property type="nucleotide sequence ID" value="NZ_VTER01000007.1"/>
</dbReference>
<evidence type="ECO:0000256" key="6">
    <source>
        <dbReference type="ARBA" id="ARBA00022723"/>
    </source>
</evidence>
<dbReference type="InterPro" id="IPR006179">
    <property type="entry name" value="5_nucleotidase/apyrase"/>
</dbReference>
<dbReference type="GO" id="GO:0030288">
    <property type="term" value="C:outer membrane-bounded periplasmic space"/>
    <property type="evidence" value="ECO:0007669"/>
    <property type="project" value="TreeGrafter"/>
</dbReference>
<keyword evidence="10" id="KW-0511">Multifunctional enzyme</keyword>
<evidence type="ECO:0000313" key="14">
    <source>
        <dbReference type="Proteomes" id="UP000322139"/>
    </source>
</evidence>
<dbReference type="GO" id="GO:0046872">
    <property type="term" value="F:metal ion binding"/>
    <property type="evidence" value="ECO:0007669"/>
    <property type="project" value="UniProtKB-KW"/>
</dbReference>
<evidence type="ECO:0000313" key="13">
    <source>
        <dbReference type="EMBL" id="TYS47020.1"/>
    </source>
</evidence>
<dbReference type="Gene3D" id="3.60.21.10">
    <property type="match status" value="1"/>
</dbReference>
<evidence type="ECO:0000256" key="8">
    <source>
        <dbReference type="ARBA" id="ARBA00022741"/>
    </source>
</evidence>
<keyword evidence="6" id="KW-0479">Metal-binding</keyword>
<evidence type="ECO:0000256" key="5">
    <source>
        <dbReference type="ARBA" id="ARBA00006654"/>
    </source>
</evidence>
<evidence type="ECO:0000256" key="2">
    <source>
        <dbReference type="ARBA" id="ARBA00001730"/>
    </source>
</evidence>
<sequence>MMKKRFGKKAVAGAALALGLIIPQAAPTITYAEVMNSNEDIVNLRIVETTDIHSNIMNFDYYKGSSTTAYGLTKAATLIKEVRGEAENSMLFDNGDLIQGSPLGDYVSNKGLMKDGYVHPVYKAMNLLGYDAATLGNHEFNYGLEYLDSALKGANFPYVNANVMNTKGENYFTPYQILEKKVKDTDGEEHTIKVGVTGFVPQGIMNWDAKHLEGKLVVEDIVKSAKKVVPEMKAAGADIVVVLSHSGIADYDQDGKMKEYVEGIENASYYLSKVEGIDAILTGHQHLMFPNAAKPSFADGNGIDNKKGTINGIPTLMPGSWGNNIGLIDLKIEKVNGKWDVTDGEAKLDPITVGDQTAKEDPAIVAAVKAEHDATIKYMETPVGELKGDLNTYFGLVKDNAAMEILNRAQTWYVKDALKGTKYKDIPVLSAAAPFKAGRGGVDDYTDVKSGTIVLKNIADLYLFDNNVVNAVKVNGSTLKEWLEWSAGQFNTIDPAKTEEQPLINSEFPTYNFDVIDGVTYDVDVTSKPKYDKGQNLINANANRIKNLKFNGKPVTASMEFIVATNDYRAAGSKLMNPGGVNTVLKAPDSNRQAMMNYVVANKTIDASVDNNWNFTPVKANVTFESNPKAAELAKETDNITYTGKTTEKGAGVFKIELGKGNENGGGTPAPTPAFKDLPANYWASEYINSLADNGIIKGVTATEFKPGADITRGQFTSLLVRSFGLTAKGKTPFKDVGGALSTEIAAAYENGITKGITAKTFEPNKPITRAQMATMLIRAYEKQNGAVKTGNAPFSDLSKLDSEMKAAVLKAAELKFMEGFGGKEFKPNSKANRAQAAKVIYLMNEK</sequence>
<dbReference type="Gene3D" id="3.90.780.10">
    <property type="entry name" value="5'-Nucleotidase, C-terminal domain"/>
    <property type="match status" value="1"/>
</dbReference>
<dbReference type="InterPro" id="IPR029052">
    <property type="entry name" value="Metallo-depent_PP-like"/>
</dbReference>
<dbReference type="SUPFAM" id="SSF56300">
    <property type="entry name" value="Metallo-dependent phosphatases"/>
    <property type="match status" value="1"/>
</dbReference>
<comment type="catalytic activity">
    <reaction evidence="2">
        <text>a nucleoside 2',3'-cyclic phosphate + H2O = a nucleoside 3'-phosphate + H(+)</text>
        <dbReference type="Rhea" id="RHEA:19621"/>
        <dbReference type="ChEBI" id="CHEBI:15377"/>
        <dbReference type="ChEBI" id="CHEBI:15378"/>
        <dbReference type="ChEBI" id="CHEBI:66949"/>
        <dbReference type="ChEBI" id="CHEBI:66954"/>
        <dbReference type="EC" id="3.1.4.16"/>
    </reaction>
</comment>
<comment type="similarity">
    <text evidence="5">Belongs to the 5'-nucleotidase family.</text>
</comment>
<dbReference type="NCBIfam" id="NF006938">
    <property type="entry name" value="PRK09420.1"/>
    <property type="match status" value="1"/>
</dbReference>
<dbReference type="PROSITE" id="PS00785">
    <property type="entry name" value="5_NUCLEOTIDASE_1"/>
    <property type="match status" value="1"/>
</dbReference>
<dbReference type="GO" id="GO:0000166">
    <property type="term" value="F:nucleotide binding"/>
    <property type="evidence" value="ECO:0007669"/>
    <property type="project" value="UniProtKB-KW"/>
</dbReference>
<keyword evidence="7 11" id="KW-0732">Signal</keyword>
<evidence type="ECO:0000256" key="10">
    <source>
        <dbReference type="ARBA" id="ARBA00023268"/>
    </source>
</evidence>
<feature type="domain" description="SLH" evidence="12">
    <location>
        <begin position="792"/>
        <end position="847"/>
    </location>
</feature>
<keyword evidence="9" id="KW-0378">Hydrolase</keyword>
<feature type="chain" id="PRO_5039627452" evidence="11">
    <location>
        <begin position="26"/>
        <end position="847"/>
    </location>
</feature>
<dbReference type="GO" id="GO:0009166">
    <property type="term" value="P:nucleotide catabolic process"/>
    <property type="evidence" value="ECO:0007669"/>
    <property type="project" value="InterPro"/>
</dbReference>
<dbReference type="EMBL" id="VTER01000007">
    <property type="protein sequence ID" value="TYS47020.1"/>
    <property type="molecule type" value="Genomic_DNA"/>
</dbReference>
<comment type="cofactor">
    <cofactor evidence="3">
        <name>a divalent metal cation</name>
        <dbReference type="ChEBI" id="CHEBI:60240"/>
    </cofactor>
</comment>
<dbReference type="InterPro" id="IPR001119">
    <property type="entry name" value="SLH_dom"/>
</dbReference>
<comment type="catalytic activity">
    <reaction evidence="1">
        <text>a ribonucleoside 3'-phosphate + H2O = a ribonucleoside + phosphate</text>
        <dbReference type="Rhea" id="RHEA:10144"/>
        <dbReference type="ChEBI" id="CHEBI:13197"/>
        <dbReference type="ChEBI" id="CHEBI:15377"/>
        <dbReference type="ChEBI" id="CHEBI:18254"/>
        <dbReference type="ChEBI" id="CHEBI:43474"/>
        <dbReference type="EC" id="3.1.3.6"/>
    </reaction>
</comment>
<dbReference type="InterPro" id="IPR036907">
    <property type="entry name" value="5'-Nucleotdase_C_sf"/>
</dbReference>
<dbReference type="InterPro" id="IPR008334">
    <property type="entry name" value="5'-Nucleotdase_C"/>
</dbReference>
<evidence type="ECO:0000256" key="3">
    <source>
        <dbReference type="ARBA" id="ARBA00001968"/>
    </source>
</evidence>
<comment type="caution">
    <text evidence="13">The sequence shown here is derived from an EMBL/GenBank/DDBJ whole genome shotgun (WGS) entry which is preliminary data.</text>
</comment>
<dbReference type="GO" id="GO:0008663">
    <property type="term" value="F:2',3'-cyclic-nucleotide 2'-phosphodiesterase activity"/>
    <property type="evidence" value="ECO:0007669"/>
    <property type="project" value="UniProtKB-EC"/>
</dbReference>
<dbReference type="Pfam" id="PF00395">
    <property type="entry name" value="SLH"/>
    <property type="match status" value="3"/>
</dbReference>
<dbReference type="PANTHER" id="PTHR11575:SF6">
    <property type="entry name" value="2',3'-CYCLIC-NUCLEOTIDE 2'-PHOSPHODIESTERASE_3'-NUCLEOTIDASE"/>
    <property type="match status" value="1"/>
</dbReference>
<dbReference type="PRINTS" id="PR01607">
    <property type="entry name" value="APYRASEFAMLY"/>
</dbReference>
<dbReference type="SUPFAM" id="SSF55816">
    <property type="entry name" value="5'-nucleotidase (syn. UDP-sugar hydrolase), C-terminal domain"/>
    <property type="match status" value="1"/>
</dbReference>
<dbReference type="GO" id="GO:0008254">
    <property type="term" value="F:3'-nucleotidase activity"/>
    <property type="evidence" value="ECO:0007669"/>
    <property type="project" value="UniProtKB-EC"/>
</dbReference>
<evidence type="ECO:0000256" key="11">
    <source>
        <dbReference type="SAM" id="SignalP"/>
    </source>
</evidence>
<evidence type="ECO:0000256" key="4">
    <source>
        <dbReference type="ARBA" id="ARBA00004196"/>
    </source>
</evidence>
<comment type="subcellular location">
    <subcellularLocation>
        <location evidence="4">Cell envelope</location>
    </subcellularLocation>
</comment>
<dbReference type="Pfam" id="PF02872">
    <property type="entry name" value="5_nucleotid_C"/>
    <property type="match status" value="1"/>
</dbReference>
<reference evidence="13 14" key="1">
    <citation type="submission" date="2019-08" db="EMBL/GenBank/DDBJ databases">
        <title>Bacillus genomes from the desert of Cuatro Cienegas, Coahuila.</title>
        <authorList>
            <person name="Olmedo-Alvarez G."/>
        </authorList>
    </citation>
    <scope>NUCLEOTIDE SEQUENCE [LARGE SCALE GENOMIC DNA]</scope>
    <source>
        <strain evidence="13 14">CH446_14T</strain>
    </source>
</reference>
<name>A0A5D4R8R6_9BACI</name>
<feature type="domain" description="SLH" evidence="12">
    <location>
        <begin position="671"/>
        <end position="734"/>
    </location>
</feature>
<dbReference type="CDD" id="cd07410">
    <property type="entry name" value="MPP_CpdB_N"/>
    <property type="match status" value="1"/>
</dbReference>
<evidence type="ECO:0000256" key="9">
    <source>
        <dbReference type="ARBA" id="ARBA00022801"/>
    </source>
</evidence>
<evidence type="ECO:0000256" key="1">
    <source>
        <dbReference type="ARBA" id="ARBA00000527"/>
    </source>
</evidence>
<dbReference type="Pfam" id="PF00149">
    <property type="entry name" value="Metallophos"/>
    <property type="match status" value="1"/>
</dbReference>
<dbReference type="InterPro" id="IPR041827">
    <property type="entry name" value="CpdB_N"/>
</dbReference>
<proteinExistence type="inferred from homology"/>
<keyword evidence="8" id="KW-0547">Nucleotide-binding</keyword>
<evidence type="ECO:0000256" key="7">
    <source>
        <dbReference type="ARBA" id="ARBA00022729"/>
    </source>
</evidence>
<dbReference type="InterPro" id="IPR004843">
    <property type="entry name" value="Calcineurin-like_PHP"/>
</dbReference>
<organism evidence="13 14">
    <name type="scientific">Bacillus infantis</name>
    <dbReference type="NCBI Taxonomy" id="324767"/>
    <lineage>
        <taxon>Bacteria</taxon>
        <taxon>Bacillati</taxon>
        <taxon>Bacillota</taxon>
        <taxon>Bacilli</taxon>
        <taxon>Bacillales</taxon>
        <taxon>Bacillaceae</taxon>
        <taxon>Bacillus</taxon>
    </lineage>
</organism>
<dbReference type="Proteomes" id="UP000322139">
    <property type="component" value="Unassembled WGS sequence"/>
</dbReference>
<feature type="signal peptide" evidence="11">
    <location>
        <begin position="1"/>
        <end position="25"/>
    </location>
</feature>
<evidence type="ECO:0000259" key="12">
    <source>
        <dbReference type="PROSITE" id="PS51272"/>
    </source>
</evidence>